<name>A0AAU7B9Q5_9VIRU</name>
<sequence>MPAHPHGHAHGRSLGPGVTGFDDGAPACVQLQGTRVSVARCRAIVRPCADCF</sequence>
<organism evidence="1">
    <name type="scientific">Pseudomonas phage BL5</name>
    <dbReference type="NCBI Taxonomy" id="3109218"/>
    <lineage>
        <taxon>Viruses</taxon>
    </lineage>
</organism>
<reference evidence="1" key="1">
    <citation type="submission" date="2024-05" db="EMBL/GenBank/DDBJ databases">
        <authorList>
            <person name="Mosharraf F.B."/>
            <person name="Rowell A."/>
            <person name="Christopher M."/>
            <person name="Bernard J."/>
            <person name="Rojas K."/>
            <person name="Bono L.M."/>
        </authorList>
    </citation>
    <scope>NUCLEOTIDE SEQUENCE</scope>
</reference>
<proteinExistence type="predicted"/>
<protein>
    <submittedName>
        <fullName evidence="1">Uncharacterized protein</fullName>
    </submittedName>
</protein>
<evidence type="ECO:0000313" key="1">
    <source>
        <dbReference type="EMBL" id="XBC24068.1"/>
    </source>
</evidence>
<accession>A0AAU7B9Q5</accession>
<dbReference type="EMBL" id="PP791527">
    <property type="protein sequence ID" value="XBC24068.1"/>
    <property type="molecule type" value="Genomic_DNA"/>
</dbReference>